<evidence type="ECO:0000313" key="2">
    <source>
        <dbReference type="Proteomes" id="UP001156870"/>
    </source>
</evidence>
<comment type="caution">
    <text evidence="1">The sequence shown here is derived from an EMBL/GenBank/DDBJ whole genome shotgun (WGS) entry which is preliminary data.</text>
</comment>
<dbReference type="EMBL" id="BSPD01000085">
    <property type="protein sequence ID" value="GLS27651.1"/>
    <property type="molecule type" value="Genomic_DNA"/>
</dbReference>
<organism evidence="1 2">
    <name type="scientific">Marinibactrum halimedae</name>
    <dbReference type="NCBI Taxonomy" id="1444977"/>
    <lineage>
        <taxon>Bacteria</taxon>
        <taxon>Pseudomonadati</taxon>
        <taxon>Pseudomonadota</taxon>
        <taxon>Gammaproteobacteria</taxon>
        <taxon>Cellvibrionales</taxon>
        <taxon>Cellvibrionaceae</taxon>
        <taxon>Marinibactrum</taxon>
    </lineage>
</organism>
<dbReference type="RefSeq" id="WP_232592572.1">
    <property type="nucleotide sequence ID" value="NZ_BSPD01000085.1"/>
</dbReference>
<name>A0AA37WQ49_9GAMM</name>
<proteinExistence type="predicted"/>
<reference evidence="1 2" key="1">
    <citation type="journal article" date="2014" name="Int. J. Syst. Evol. Microbiol.">
        <title>Complete genome sequence of Corynebacterium casei LMG S-19264T (=DSM 44701T), isolated from a smear-ripened cheese.</title>
        <authorList>
            <consortium name="US DOE Joint Genome Institute (JGI-PGF)"/>
            <person name="Walter F."/>
            <person name="Albersmeier A."/>
            <person name="Kalinowski J."/>
            <person name="Ruckert C."/>
        </authorList>
    </citation>
    <scope>NUCLEOTIDE SEQUENCE [LARGE SCALE GENOMIC DNA]</scope>
    <source>
        <strain evidence="1 2">NBRC 110095</strain>
    </source>
</reference>
<keyword evidence="2" id="KW-1185">Reference proteome</keyword>
<evidence type="ECO:0000313" key="1">
    <source>
        <dbReference type="EMBL" id="GLS27651.1"/>
    </source>
</evidence>
<accession>A0AA37WQ49</accession>
<protein>
    <submittedName>
        <fullName evidence="1">Uncharacterized protein</fullName>
    </submittedName>
</protein>
<dbReference type="AlphaFoldDB" id="A0AA37WQ49"/>
<gene>
    <name evidence="1" type="ORF">GCM10007877_33700</name>
</gene>
<sequence>MSIDIVNSEGTRYRVQALQAGFMTSRYDYFDGLRFLKSLSQSSIEKIHRTFFGVGKPIDSMTSGKGLKRSFFGSRYDAATGMMGREREILTALIYERLVAEKNPYSLKELSLRHAQLRHHVSFHLQQLLCEYRAKGGTANGSNSGHILLDQANVAVTQDWVSLAHHTMLFHKRSLVSLSASSCGENTESGLELNTLQKHFVKALGFDIKGVTSLHLEQVFSFIEKIDTDATLRTTMAQLIREHCLPKGQLSLQGSVFSQNRVTTSKNVLATLLLSAIAPDQALRNHSNVQWLARVKKVGRILVDFVQAQEALQGELEKQRENYEAPSLDDLEYEWVDVAS</sequence>
<dbReference type="Proteomes" id="UP001156870">
    <property type="component" value="Unassembled WGS sequence"/>
</dbReference>